<evidence type="ECO:0000313" key="2">
    <source>
        <dbReference type="Proteomes" id="UP000515151"/>
    </source>
</evidence>
<dbReference type="InterPro" id="IPR012870">
    <property type="entry name" value="DUF1666"/>
</dbReference>
<accession>A0A6P8DSL0</accession>
<keyword evidence="2" id="KW-1185">Reference proteome</keyword>
<evidence type="ECO:0000313" key="3">
    <source>
        <dbReference type="RefSeq" id="XP_031396236.1"/>
    </source>
</evidence>
<keyword evidence="1" id="KW-0812">Transmembrane</keyword>
<keyword evidence="1" id="KW-1133">Transmembrane helix</keyword>
<dbReference type="RefSeq" id="XP_031396236.1">
    <property type="nucleotide sequence ID" value="XM_031540376.1"/>
</dbReference>
<gene>
    <name evidence="3" type="primary">LOC116207440</name>
</gene>
<reference evidence="3" key="2">
    <citation type="submission" date="2025-08" db="UniProtKB">
        <authorList>
            <consortium name="RefSeq"/>
        </authorList>
    </citation>
    <scope>IDENTIFICATION</scope>
    <source>
        <tissue evidence="3">Leaf</tissue>
    </source>
</reference>
<dbReference type="GeneID" id="116207440"/>
<dbReference type="OrthoDB" id="762807at2759"/>
<dbReference type="PANTHER" id="PTHR46741:SF7">
    <property type="entry name" value="TRANSMEMBRANE PROTEIN"/>
    <property type="match status" value="1"/>
</dbReference>
<dbReference type="Pfam" id="PF07891">
    <property type="entry name" value="DUF1666"/>
    <property type="match status" value="2"/>
</dbReference>
<organism evidence="2 3">
    <name type="scientific">Punica granatum</name>
    <name type="common">Pomegranate</name>
    <dbReference type="NCBI Taxonomy" id="22663"/>
    <lineage>
        <taxon>Eukaryota</taxon>
        <taxon>Viridiplantae</taxon>
        <taxon>Streptophyta</taxon>
        <taxon>Embryophyta</taxon>
        <taxon>Tracheophyta</taxon>
        <taxon>Spermatophyta</taxon>
        <taxon>Magnoliopsida</taxon>
        <taxon>eudicotyledons</taxon>
        <taxon>Gunneridae</taxon>
        <taxon>Pentapetalae</taxon>
        <taxon>rosids</taxon>
        <taxon>malvids</taxon>
        <taxon>Myrtales</taxon>
        <taxon>Lythraceae</taxon>
        <taxon>Punica</taxon>
    </lineage>
</organism>
<feature type="transmembrane region" description="Helical" evidence="1">
    <location>
        <begin position="23"/>
        <end position="43"/>
    </location>
</feature>
<dbReference type="Proteomes" id="UP000515151">
    <property type="component" value="Chromosome 5"/>
</dbReference>
<evidence type="ECO:0000256" key="1">
    <source>
        <dbReference type="SAM" id="Phobius"/>
    </source>
</evidence>
<protein>
    <submittedName>
        <fullName evidence="3">Uncharacterized protein LOC116207440 isoform X1</fullName>
    </submittedName>
</protein>
<keyword evidence="1" id="KW-0472">Membrane</keyword>
<dbReference type="PANTHER" id="PTHR46741">
    <property type="entry name" value="OS09G0413600 PROTEIN"/>
    <property type="match status" value="1"/>
</dbReference>
<sequence>MAFFASCWLIIELYLIPDGLLKWFYLSFYLHPLLLIACQFFLWLKALKEFLSVILLFFLNSVNCLCIYIYNFFMSSAVYCFSFIRVRGYCVHSRETFGPAESSDEDYQVFRSFSFSCQATSTFELKVFPAQAIDYREEDENEYAEALMDFRDSNKEPKPNRDIDTNADESLYFSSACCSNLPVAKDLVLPYVFVNEHGTHLTSPTVIWRWPESLPPDGGTSYSLEEEVSDLDKYIPSPYEHISLAGMDMNKDLASQYRTGPTDFPCSELEWIDNEPTVNVGSNTILLVREEPDTTKDSDPFYEKYSERMRWFDVLSYERTCGISAILEKQFDPATISNPYISCGKTAKKRLLKSLESDFELVYVAQMCLSWEALHHQYRKVQELLLSSSSPQVRVSGHTKLVGEFQNFQVLIERFLEDERCGGKRYLKFAQGRFSLKSLLQVPELSGNPGNTELSGSCSGKVGEVELVCFTFCVGFSVVEEEPTERESGAVLELKEVAKAMENCIKAFYLFVKTDKDKSWWKLKSSLWSYPPVEDPRDLQLLDELTERHQKKVLLLKDLQGKGKCRIKRGGWIGESQRKEVLFTMIDLKLVSRVLQMATISSSQLKWCQSKLGNINFQDGKVTRGCVCPLFPAS</sequence>
<name>A0A6P8DSL0_PUNGR</name>
<feature type="transmembrane region" description="Helical" evidence="1">
    <location>
        <begin position="50"/>
        <end position="73"/>
    </location>
</feature>
<proteinExistence type="predicted"/>
<dbReference type="AlphaFoldDB" id="A0A6P8DSL0"/>
<reference evidence="2" key="1">
    <citation type="journal article" date="2020" name="Plant Biotechnol. J.">
        <title>The pomegranate (Punica granatum L.) draft genome dissects genetic divergence between soft- and hard-seeded cultivars.</title>
        <authorList>
            <person name="Luo X."/>
            <person name="Li H."/>
            <person name="Wu Z."/>
            <person name="Yao W."/>
            <person name="Zhao P."/>
            <person name="Cao D."/>
            <person name="Yu H."/>
            <person name="Li K."/>
            <person name="Poudel K."/>
            <person name="Zhao D."/>
            <person name="Zhang F."/>
            <person name="Xia X."/>
            <person name="Chen L."/>
            <person name="Wang Q."/>
            <person name="Jing D."/>
            <person name="Cao S."/>
        </authorList>
    </citation>
    <scope>NUCLEOTIDE SEQUENCE [LARGE SCALE GENOMIC DNA]</scope>
    <source>
        <strain evidence="2">cv. Tunisia</strain>
    </source>
</reference>